<feature type="region of interest" description="Regulatory domain" evidence="12">
    <location>
        <begin position="404"/>
        <end position="527"/>
    </location>
</feature>
<comment type="function">
    <text evidence="12">Catalyzes the condensation of the acetyl group of acetyl-CoA with 3-methyl-2-oxobutanoate (2-ketoisovalerate) to form 3-carboxy-3-hydroxy-4-methylpentanoate (2-isopropylmalate).</text>
</comment>
<dbReference type="Proteomes" id="UP000007718">
    <property type="component" value="Chromosome"/>
</dbReference>
<sequence length="527" mass="56434">MTSSNAASTQPGFPADPHYVRIFDTTLRDGEQSPGVALNHAQKLEIGHQLARLGVDIIEAGFPVASAGDLAGVQRIAREVHGPVIAALARAGRADIEAAARGVEAAARPRIHTFIATSPIHMEKKLRLPPEAVVEKAVQAVQYARTFVDDVEFSAEDATRSDTEFMIRIFRAAAQAGATTINVPDTVGYTTPEEIRALFSRLRAELPEHVVLSAHCHDDLGMAVANSIAAAEGGARQIECTVNGIGERAGNASLEEIVMAFHTRADRYGLSTGVQTRELYRASRLVSRLSGMPVQPNKAVVGDNAFAHESGIHQDGVLKARETYEIMNAELVGREAAVMVMGKHSGRAAFRQALADLGYGDLSEEKVQGLFGRFKDLADRKGQIYAEDIRALADSRTDVPQTYQLEAFQITSGMNVEPVAFVRLHTPGGSRSATAHGDGPVDAAFQAISDITGVQPELEKYRIQSVTQGDDALGEVSITVRHGEQYLSGVGVATDIVEASARAWLRVINMIEAGMGKEKVSAQVGTP</sequence>
<evidence type="ECO:0000256" key="8">
    <source>
        <dbReference type="ARBA" id="ARBA00022679"/>
    </source>
</evidence>
<proteinExistence type="inferred from homology"/>
<dbReference type="Pfam" id="PF08502">
    <property type="entry name" value="LeuA_dimer"/>
    <property type="match status" value="1"/>
</dbReference>
<feature type="binding site" evidence="12">
    <location>
        <position position="215"/>
    </location>
    <ligand>
        <name>Mn(2+)</name>
        <dbReference type="ChEBI" id="CHEBI:29035"/>
    </ligand>
</feature>
<dbReference type="PANTHER" id="PTHR10277">
    <property type="entry name" value="HOMOCITRATE SYNTHASE-RELATED"/>
    <property type="match status" value="1"/>
</dbReference>
<evidence type="ECO:0000259" key="13">
    <source>
        <dbReference type="PROSITE" id="PS50991"/>
    </source>
</evidence>
<keyword evidence="14" id="KW-0012">Acyltransferase</keyword>
<feature type="binding site" evidence="12">
    <location>
        <position position="29"/>
    </location>
    <ligand>
        <name>Mn(2+)</name>
        <dbReference type="ChEBI" id="CHEBI:29035"/>
    </ligand>
</feature>
<evidence type="ECO:0000256" key="5">
    <source>
        <dbReference type="ARBA" id="ARBA00022430"/>
    </source>
</evidence>
<dbReference type="NCBIfam" id="NF002086">
    <property type="entry name" value="PRK00915.1-3"/>
    <property type="match status" value="1"/>
</dbReference>
<dbReference type="InterPro" id="IPR013785">
    <property type="entry name" value="Aldolase_TIM"/>
</dbReference>
<dbReference type="EMBL" id="CP002536">
    <property type="protein sequence ID" value="ADY25726.1"/>
    <property type="molecule type" value="Genomic_DNA"/>
</dbReference>
<keyword evidence="6 12" id="KW-0963">Cytoplasm</keyword>
<evidence type="ECO:0000256" key="6">
    <source>
        <dbReference type="ARBA" id="ARBA00022490"/>
    </source>
</evidence>
<dbReference type="OrthoDB" id="9804858at2"/>
<dbReference type="FunFam" id="3.20.20.70:FF:000010">
    <property type="entry name" value="2-isopropylmalate synthase"/>
    <property type="match status" value="1"/>
</dbReference>
<reference evidence="15" key="1">
    <citation type="submission" date="2011-02" db="EMBL/GenBank/DDBJ databases">
        <title>The complete sequence of chromosome of Deinococcus proteolyticus DSM 20540.</title>
        <authorList>
            <consortium name="US DOE Joint Genome Institute (JGI-PGF)"/>
            <person name="Lucas S."/>
            <person name="Copeland A."/>
            <person name="Lapidus A."/>
            <person name="Bruce D."/>
            <person name="Goodwin L."/>
            <person name="Pitluck S."/>
            <person name="Kyrpides N."/>
            <person name="Mavromatis K."/>
            <person name="Pagani I."/>
            <person name="Ivanova N."/>
            <person name="Ovchinnikova G."/>
            <person name="Zeytun A."/>
            <person name="Detter J.C."/>
            <person name="Han C."/>
            <person name="Land M."/>
            <person name="Hauser L."/>
            <person name="Markowitz V."/>
            <person name="Cheng J.-F."/>
            <person name="Hugenholtz P."/>
            <person name="Woyke T."/>
            <person name="Wu D."/>
            <person name="Pukall R."/>
            <person name="Steenblock K."/>
            <person name="Brambilla E."/>
            <person name="Klenk H.-P."/>
            <person name="Eisen J.A."/>
        </authorList>
    </citation>
    <scope>NUCLEOTIDE SEQUENCE [LARGE SCALE GENOMIC DNA]</scope>
    <source>
        <strain evidence="15">ATCC 35074 / DSM 20540 / JCM 6276 / NBRC 101906 / NCIMB 13154 / VKM Ac-1939 / CCM 2703 / MRP</strain>
    </source>
</reference>
<keyword evidence="7 12" id="KW-0028">Amino-acid biosynthesis</keyword>
<feature type="binding site" evidence="12">
    <location>
        <position position="217"/>
    </location>
    <ligand>
        <name>Mn(2+)</name>
        <dbReference type="ChEBI" id="CHEBI:29035"/>
    </ligand>
</feature>
<evidence type="ECO:0000256" key="3">
    <source>
        <dbReference type="ARBA" id="ARBA00012973"/>
    </source>
</evidence>
<dbReference type="PROSITE" id="PS00816">
    <property type="entry name" value="AIPM_HOMOCIT_SYNTH_2"/>
    <property type="match status" value="1"/>
</dbReference>
<dbReference type="GO" id="GO:0005737">
    <property type="term" value="C:cytoplasm"/>
    <property type="evidence" value="ECO:0007669"/>
    <property type="project" value="UniProtKB-UniRule"/>
</dbReference>
<evidence type="ECO:0000256" key="10">
    <source>
        <dbReference type="ARBA" id="ARBA00023211"/>
    </source>
</evidence>
<name>F0RKN6_DEIPM</name>
<dbReference type="PANTHER" id="PTHR10277:SF9">
    <property type="entry name" value="2-ISOPROPYLMALATE SYNTHASE 1, CHLOROPLASTIC-RELATED"/>
    <property type="match status" value="1"/>
</dbReference>
<dbReference type="NCBIfam" id="TIGR00973">
    <property type="entry name" value="leuA_bact"/>
    <property type="match status" value="1"/>
</dbReference>
<dbReference type="STRING" id="693977.Deipr_0564"/>
<dbReference type="FunFam" id="1.10.238.260:FF:000001">
    <property type="entry name" value="2-isopropylmalate synthase"/>
    <property type="match status" value="1"/>
</dbReference>
<dbReference type="PROSITE" id="PS00815">
    <property type="entry name" value="AIPM_HOMOCIT_SYNTH_1"/>
    <property type="match status" value="1"/>
</dbReference>
<evidence type="ECO:0000256" key="9">
    <source>
        <dbReference type="ARBA" id="ARBA00022723"/>
    </source>
</evidence>
<keyword evidence="9 12" id="KW-0479">Metal-binding</keyword>
<dbReference type="eggNOG" id="COG0119">
    <property type="taxonomic scope" value="Bacteria"/>
</dbReference>
<dbReference type="Pfam" id="PF22617">
    <property type="entry name" value="HCS_D2"/>
    <property type="match status" value="1"/>
</dbReference>
<comment type="subunit">
    <text evidence="12">Homodimer.</text>
</comment>
<keyword evidence="5 12" id="KW-0432">Leucine biosynthesis</keyword>
<dbReference type="UniPathway" id="UPA00048">
    <property type="reaction ID" value="UER00070"/>
</dbReference>
<accession>F0RKN6</accession>
<comment type="catalytic activity">
    <reaction evidence="12">
        <text>3-methyl-2-oxobutanoate + acetyl-CoA + H2O = (2S)-2-isopropylmalate + CoA + H(+)</text>
        <dbReference type="Rhea" id="RHEA:21524"/>
        <dbReference type="ChEBI" id="CHEBI:1178"/>
        <dbReference type="ChEBI" id="CHEBI:11851"/>
        <dbReference type="ChEBI" id="CHEBI:15377"/>
        <dbReference type="ChEBI" id="CHEBI:15378"/>
        <dbReference type="ChEBI" id="CHEBI:57287"/>
        <dbReference type="ChEBI" id="CHEBI:57288"/>
        <dbReference type="EC" id="2.3.3.13"/>
    </reaction>
</comment>
<evidence type="ECO:0000313" key="14">
    <source>
        <dbReference type="EMBL" id="ADY25726.1"/>
    </source>
</evidence>
<dbReference type="HAMAP" id="MF_01025">
    <property type="entry name" value="LeuA_type1"/>
    <property type="match status" value="1"/>
</dbReference>
<dbReference type="RefSeq" id="WP_013614335.1">
    <property type="nucleotide sequence ID" value="NC_015161.1"/>
</dbReference>
<evidence type="ECO:0000256" key="1">
    <source>
        <dbReference type="ARBA" id="ARBA00004689"/>
    </source>
</evidence>
<evidence type="ECO:0000256" key="11">
    <source>
        <dbReference type="ARBA" id="ARBA00023304"/>
    </source>
</evidence>
<evidence type="ECO:0000256" key="7">
    <source>
        <dbReference type="ARBA" id="ARBA00022605"/>
    </source>
</evidence>
<dbReference type="InterPro" id="IPR013709">
    <property type="entry name" value="2-isopropylmalate_synth_dimer"/>
</dbReference>
<dbReference type="GO" id="GO:0003852">
    <property type="term" value="F:2-isopropylmalate synthase activity"/>
    <property type="evidence" value="ECO:0007669"/>
    <property type="project" value="UniProtKB-UniRule"/>
</dbReference>
<dbReference type="Gene3D" id="1.10.238.260">
    <property type="match status" value="1"/>
</dbReference>
<dbReference type="SUPFAM" id="SSF51569">
    <property type="entry name" value="Aldolase"/>
    <property type="match status" value="1"/>
</dbReference>
<evidence type="ECO:0000256" key="4">
    <source>
        <dbReference type="ARBA" id="ARBA00018198"/>
    </source>
</evidence>
<dbReference type="SUPFAM" id="SSF110921">
    <property type="entry name" value="2-isopropylmalate synthase LeuA, allosteric (dimerisation) domain"/>
    <property type="match status" value="1"/>
</dbReference>
<dbReference type="InterPro" id="IPR005671">
    <property type="entry name" value="LeuA_bact_synth"/>
</dbReference>
<dbReference type="EC" id="2.3.3.13" evidence="3 12"/>
<dbReference type="InterPro" id="IPR000891">
    <property type="entry name" value="PYR_CT"/>
</dbReference>
<keyword evidence="8 12" id="KW-0808">Transferase</keyword>
<dbReference type="InterPro" id="IPR002034">
    <property type="entry name" value="AIPM/Hcit_synth_CS"/>
</dbReference>
<dbReference type="PROSITE" id="PS50991">
    <property type="entry name" value="PYR_CT"/>
    <property type="match status" value="1"/>
</dbReference>
<keyword evidence="10 12" id="KW-0464">Manganese</keyword>
<evidence type="ECO:0000256" key="12">
    <source>
        <dbReference type="HAMAP-Rule" id="MF_01025"/>
    </source>
</evidence>
<dbReference type="KEGG" id="dpt:Deipr_0564"/>
<feature type="binding site" evidence="12">
    <location>
        <position position="251"/>
    </location>
    <ligand>
        <name>Mn(2+)</name>
        <dbReference type="ChEBI" id="CHEBI:29035"/>
    </ligand>
</feature>
<dbReference type="AlphaFoldDB" id="F0RKN6"/>
<dbReference type="HOGENOM" id="CLU_022158_0_1_0"/>
<dbReference type="Gene3D" id="3.30.160.270">
    <property type="match status" value="1"/>
</dbReference>
<protein>
    <recommendedName>
        <fullName evidence="4 12">2-isopropylmalate synthase</fullName>
        <ecNumber evidence="3 12">2.3.3.13</ecNumber>
    </recommendedName>
    <alternativeName>
        <fullName evidence="12">Alpha-IPM synthase</fullName>
    </alternativeName>
    <alternativeName>
        <fullName evidence="12">Alpha-isopropylmalate synthase</fullName>
    </alternativeName>
</protein>
<comment type="pathway">
    <text evidence="1 12">Amino-acid biosynthesis; L-leucine biosynthesis; L-leucine from 3-methyl-2-oxobutanoate: step 1/4.</text>
</comment>
<reference evidence="14 15" key="2">
    <citation type="journal article" date="2012" name="Stand. Genomic Sci.">
        <title>Complete genome sequence of the orange-red pigmented, radioresistant Deinococcus proteolyticus type strain (MRP(T)).</title>
        <authorList>
            <person name="Copeland A."/>
            <person name="Zeytun A."/>
            <person name="Yassawong M."/>
            <person name="Nolan M."/>
            <person name="Lucas S."/>
            <person name="Hammon N."/>
            <person name="Deshpande S."/>
            <person name="Cheng J.F."/>
            <person name="Han C."/>
            <person name="Tapia R."/>
            <person name="Goodwin L.A."/>
            <person name="Pitluck S."/>
            <person name="Mavromatis K."/>
            <person name="Liolios K."/>
            <person name="Pagani I."/>
            <person name="Ivanova N."/>
            <person name="Mikhailova N."/>
            <person name="Pati A."/>
            <person name="Chen A."/>
            <person name="Palaniappan K."/>
            <person name="Land M."/>
            <person name="Hauser L."/>
            <person name="Jeffries C.D."/>
            <person name="Brambilla E.M."/>
            <person name="Rohde M."/>
            <person name="Sikorski J."/>
            <person name="Pukall R."/>
            <person name="Goker M."/>
            <person name="Detter J.C."/>
            <person name="Woyke T."/>
            <person name="Bristow J."/>
            <person name="Eisen J.A."/>
            <person name="Markowitz V."/>
            <person name="Hugenholtz P."/>
            <person name="Kyrpides N.C."/>
            <person name="Klenk H.P."/>
            <person name="Lapidus A."/>
        </authorList>
    </citation>
    <scope>NUCLEOTIDE SEQUENCE [LARGE SCALE GENOMIC DNA]</scope>
    <source>
        <strain evidence="15">ATCC 35074 / DSM 20540 / JCM 6276 / NBRC 101906 / NCIMB 13154 / VKM Ac-1939 / CCM 2703 / MRP</strain>
    </source>
</reference>
<organism evidence="14 15">
    <name type="scientific">Deinococcus proteolyticus (strain ATCC 35074 / DSM 20540 / JCM 6276 / NBRC 101906 / NCIMB 13154 / VKM Ac-1939 / CCM 2703 / MRP)</name>
    <dbReference type="NCBI Taxonomy" id="693977"/>
    <lineage>
        <taxon>Bacteria</taxon>
        <taxon>Thermotogati</taxon>
        <taxon>Deinococcota</taxon>
        <taxon>Deinococci</taxon>
        <taxon>Deinococcales</taxon>
        <taxon>Deinococcaceae</taxon>
        <taxon>Deinococcus</taxon>
    </lineage>
</organism>
<dbReference type="InterPro" id="IPR050073">
    <property type="entry name" value="2-IPM_HCS-like"/>
</dbReference>
<dbReference type="CDD" id="cd07940">
    <property type="entry name" value="DRE_TIM_IPMS"/>
    <property type="match status" value="1"/>
</dbReference>
<evidence type="ECO:0000256" key="2">
    <source>
        <dbReference type="ARBA" id="ARBA00009396"/>
    </source>
</evidence>
<evidence type="ECO:0000313" key="15">
    <source>
        <dbReference type="Proteomes" id="UP000007718"/>
    </source>
</evidence>
<dbReference type="GO" id="GO:0030145">
    <property type="term" value="F:manganese ion binding"/>
    <property type="evidence" value="ECO:0007669"/>
    <property type="project" value="UniProtKB-UniRule"/>
</dbReference>
<dbReference type="FunFam" id="3.30.160.270:FF:000001">
    <property type="entry name" value="2-isopropylmalate synthase"/>
    <property type="match status" value="1"/>
</dbReference>
<gene>
    <name evidence="12" type="primary">leuA</name>
    <name evidence="14" type="ordered locus">Deipr_0564</name>
</gene>
<dbReference type="InterPro" id="IPR054691">
    <property type="entry name" value="LeuA/HCS_post-cat"/>
</dbReference>
<keyword evidence="15" id="KW-1185">Reference proteome</keyword>
<dbReference type="GO" id="GO:0009098">
    <property type="term" value="P:L-leucine biosynthetic process"/>
    <property type="evidence" value="ECO:0007669"/>
    <property type="project" value="UniProtKB-UniRule"/>
</dbReference>
<dbReference type="SMART" id="SM00917">
    <property type="entry name" value="LeuA_dimer"/>
    <property type="match status" value="1"/>
</dbReference>
<dbReference type="Gene3D" id="3.20.20.70">
    <property type="entry name" value="Aldolase class I"/>
    <property type="match status" value="1"/>
</dbReference>
<dbReference type="InterPro" id="IPR036230">
    <property type="entry name" value="LeuA_allosteric_dom_sf"/>
</dbReference>
<dbReference type="Pfam" id="PF00682">
    <property type="entry name" value="HMGL-like"/>
    <property type="match status" value="1"/>
</dbReference>
<keyword evidence="11 12" id="KW-0100">Branched-chain amino acid biosynthesis</keyword>
<comment type="cofactor">
    <cofactor evidence="12">
        <name>Mn(2+)</name>
        <dbReference type="ChEBI" id="CHEBI:29035"/>
    </cofactor>
</comment>
<comment type="similarity">
    <text evidence="2 12">Belongs to the alpha-IPM synthase/homocitrate synthase family. LeuA type 1 subfamily.</text>
</comment>
<feature type="domain" description="Pyruvate carboxyltransferase" evidence="13">
    <location>
        <begin position="20"/>
        <end position="280"/>
    </location>
</feature>
<dbReference type="GO" id="GO:0003985">
    <property type="term" value="F:acetyl-CoA C-acetyltransferase activity"/>
    <property type="evidence" value="ECO:0007669"/>
    <property type="project" value="UniProtKB-UniRule"/>
</dbReference>